<keyword evidence="1" id="KW-1133">Transmembrane helix</keyword>
<feature type="transmembrane region" description="Helical" evidence="1">
    <location>
        <begin position="113"/>
        <end position="129"/>
    </location>
</feature>
<dbReference type="EMBL" id="CP126101">
    <property type="protein sequence ID" value="WHY50114.1"/>
    <property type="molecule type" value="Genomic_DNA"/>
</dbReference>
<accession>A0AAX3WSA6</accession>
<name>A0AAX3WSA6_9BACI</name>
<dbReference type="PANTHER" id="PTHR30590">
    <property type="entry name" value="INNER MEMBRANE PROTEIN"/>
    <property type="match status" value="1"/>
</dbReference>
<feature type="transmembrane region" description="Helical" evidence="1">
    <location>
        <begin position="136"/>
        <end position="154"/>
    </location>
</feature>
<evidence type="ECO:0000259" key="2">
    <source>
        <dbReference type="Pfam" id="PF04235"/>
    </source>
</evidence>
<feature type="transmembrane region" description="Helical" evidence="1">
    <location>
        <begin position="50"/>
        <end position="73"/>
    </location>
</feature>
<evidence type="ECO:0000256" key="1">
    <source>
        <dbReference type="SAM" id="Phobius"/>
    </source>
</evidence>
<dbReference type="AlphaFoldDB" id="A0AAX3WSA6"/>
<evidence type="ECO:0000313" key="3">
    <source>
        <dbReference type="EMBL" id="WHY50114.1"/>
    </source>
</evidence>
<feature type="transmembrane region" description="Helical" evidence="1">
    <location>
        <begin position="196"/>
        <end position="223"/>
    </location>
</feature>
<feature type="transmembrane region" description="Helical" evidence="1">
    <location>
        <begin position="266"/>
        <end position="288"/>
    </location>
</feature>
<proteinExistence type="predicted"/>
<feature type="transmembrane region" description="Helical" evidence="1">
    <location>
        <begin position="89"/>
        <end position="107"/>
    </location>
</feature>
<feature type="transmembrane region" description="Helical" evidence="1">
    <location>
        <begin position="309"/>
        <end position="326"/>
    </location>
</feature>
<gene>
    <name evidence="3" type="ORF">QNH24_17510</name>
</gene>
<organism evidence="3 4">
    <name type="scientific">Lysinibacillus pakistanensis</name>
    <dbReference type="NCBI Taxonomy" id="759811"/>
    <lineage>
        <taxon>Bacteria</taxon>
        <taxon>Bacillati</taxon>
        <taxon>Bacillota</taxon>
        <taxon>Bacilli</taxon>
        <taxon>Bacillales</taxon>
        <taxon>Bacillaceae</taxon>
        <taxon>Lysinibacillus</taxon>
    </lineage>
</organism>
<dbReference type="PANTHER" id="PTHR30590:SF2">
    <property type="entry name" value="INNER MEMBRANE PROTEIN"/>
    <property type="match status" value="1"/>
</dbReference>
<feature type="transmembrane region" description="Helical" evidence="1">
    <location>
        <begin position="12"/>
        <end position="30"/>
    </location>
</feature>
<protein>
    <submittedName>
        <fullName evidence="3">DUF418 domain-containing protein</fullName>
    </submittedName>
</protein>
<dbReference type="InterPro" id="IPR052529">
    <property type="entry name" value="Bact_Transport_Assoc"/>
</dbReference>
<feature type="domain" description="DUF418" evidence="2">
    <location>
        <begin position="226"/>
        <end position="375"/>
    </location>
</feature>
<sequence>MKVERVELMDALRGFSLIGILIANMLSFQFGSSGVEIIESASGLNKVSYYFVKIFVEGSFYPIFGFVFGYVLIKMIESREASGVKYKNIVFRRAVGLTVLGAMHIALLWEGDVLLMYGSTLFILLLFFLKRNVKTYFVWGFILTSILSVGAFLGNSFMQLIKPLTDTEIMIYQNGTYAEILTQRLGEFIVEGGLSLLFILPIGWLFFVGVSFLAVGPFVLFGMGMAKMGAFLHLENNSRTYKKVALLVPVGLLLKGFIIFDTPYSLFIYSTGTYVLAIGYIALFAWLFSRYQKTMNYYFAPIGKLSLTNYLMQSIICTIIFYGYGFGLFGKLGIFVGILLSVIIYGIQLKASQHYLKRFSLGPVETILRWFIYLKNPRKLD</sequence>
<keyword evidence="1" id="KW-0812">Transmembrane</keyword>
<keyword evidence="1" id="KW-0472">Membrane</keyword>
<reference evidence="3" key="1">
    <citation type="submission" date="2023-05" db="EMBL/GenBank/DDBJ databases">
        <title>Comparative genomics of Bacillaceae isolates and their secondary metabolite potential.</title>
        <authorList>
            <person name="Song L."/>
            <person name="Nielsen L.J."/>
            <person name="Mohite O."/>
            <person name="Xu X."/>
            <person name="Weber T."/>
            <person name="Kovacs A.T."/>
        </authorList>
    </citation>
    <scope>NUCLEOTIDE SEQUENCE</scope>
    <source>
        <strain evidence="3">LY1</strain>
    </source>
</reference>
<dbReference type="RefSeq" id="WP_283868810.1">
    <property type="nucleotide sequence ID" value="NZ_CP126101.1"/>
</dbReference>
<feature type="transmembrane region" description="Helical" evidence="1">
    <location>
        <begin position="244"/>
        <end position="260"/>
    </location>
</feature>
<feature type="transmembrane region" description="Helical" evidence="1">
    <location>
        <begin position="332"/>
        <end position="349"/>
    </location>
</feature>
<dbReference type="Proteomes" id="UP001178322">
    <property type="component" value="Chromosome"/>
</dbReference>
<evidence type="ECO:0000313" key="4">
    <source>
        <dbReference type="Proteomes" id="UP001178322"/>
    </source>
</evidence>
<dbReference type="InterPro" id="IPR007349">
    <property type="entry name" value="DUF418"/>
</dbReference>
<dbReference type="Pfam" id="PF04235">
    <property type="entry name" value="DUF418"/>
    <property type="match status" value="1"/>
</dbReference>